<dbReference type="InterPro" id="IPR016163">
    <property type="entry name" value="Ald_DH_C"/>
</dbReference>
<proteinExistence type="inferred from homology"/>
<dbReference type="AlphaFoldDB" id="A0A3M2KT38"/>
<dbReference type="OrthoDB" id="6882680at2"/>
<keyword evidence="7" id="KW-1185">Reference proteome</keyword>
<evidence type="ECO:0000259" key="5">
    <source>
        <dbReference type="Pfam" id="PF00171"/>
    </source>
</evidence>
<keyword evidence="2 4" id="KW-0560">Oxidoreductase</keyword>
<dbReference type="InterPro" id="IPR029510">
    <property type="entry name" value="Ald_DH_CS_GLU"/>
</dbReference>
<sequence length="496" mass="52505">MSNTKAANSVVPDFVSGTKQLLIGGRWVEPVSGGEIPVVNPADGRVLAHLAQGGPQDVDRAVAAARRAFEGEWSRWTPHQRRALLLKVHDVVLDNFEELATIETLDMGAPLQRTRGLAEWTSQVLRFFASHCDAATTATAANSLPGNFLTLKHLAPAGVVGGIIPWNGPLIGLWWIFGPALATGCTAVLKPAEDASLSVLRVAELLTEAGVPDGVINVVTGYGREAGQALAEHPDVDRLAFTGSVGTAREIVKASAGNVKRLQLELGGKSPDIVFADADLDRAVPGAAMGVYTNSGQVCVAGSRIFVQRAIHDEFVTRMGEFVKTIRVGDGLQPDTQLGPLISARQLDRVMGYVDLGGSEGAELVAGGKRLGGDLSDGFYLAPTIFAGATNDMTIAREEIFGPVATVIPFDDVDDALRLANDTRFGLGGGVWTRDLSTAHRVSQGIRAGTVWVNCYGVLDPAIGFGGQKMSGYGWKGAREHVESYLSTKAVYINLD</sequence>
<dbReference type="GO" id="GO:0016620">
    <property type="term" value="F:oxidoreductase activity, acting on the aldehyde or oxo group of donors, NAD or NADP as acceptor"/>
    <property type="evidence" value="ECO:0007669"/>
    <property type="project" value="InterPro"/>
</dbReference>
<name>A0A3M2KT38_9NOCA</name>
<gene>
    <name evidence="6" type="ORF">EBN03_28595</name>
</gene>
<dbReference type="Gene3D" id="3.40.605.10">
    <property type="entry name" value="Aldehyde Dehydrogenase, Chain A, domain 1"/>
    <property type="match status" value="1"/>
</dbReference>
<dbReference type="InterPro" id="IPR016162">
    <property type="entry name" value="Ald_DH_N"/>
</dbReference>
<dbReference type="PROSITE" id="PS00687">
    <property type="entry name" value="ALDEHYDE_DEHYDR_GLU"/>
    <property type="match status" value="1"/>
</dbReference>
<dbReference type="FunFam" id="3.40.309.10:FF:000012">
    <property type="entry name" value="Betaine aldehyde dehydrogenase"/>
    <property type="match status" value="1"/>
</dbReference>
<dbReference type="Gene3D" id="3.40.309.10">
    <property type="entry name" value="Aldehyde Dehydrogenase, Chain A, domain 2"/>
    <property type="match status" value="1"/>
</dbReference>
<comment type="similarity">
    <text evidence="1 4">Belongs to the aldehyde dehydrogenase family.</text>
</comment>
<feature type="domain" description="Aldehyde dehydrogenase" evidence="5">
    <location>
        <begin position="27"/>
        <end position="491"/>
    </location>
</feature>
<dbReference type="PANTHER" id="PTHR11699">
    <property type="entry name" value="ALDEHYDE DEHYDROGENASE-RELATED"/>
    <property type="match status" value="1"/>
</dbReference>
<evidence type="ECO:0000256" key="2">
    <source>
        <dbReference type="ARBA" id="ARBA00023002"/>
    </source>
</evidence>
<protein>
    <submittedName>
        <fullName evidence="6">Aldehyde dehydrogenase family protein</fullName>
    </submittedName>
</protein>
<dbReference type="Proteomes" id="UP000279275">
    <property type="component" value="Unassembled WGS sequence"/>
</dbReference>
<evidence type="ECO:0000313" key="6">
    <source>
        <dbReference type="EMBL" id="RMI28837.1"/>
    </source>
</evidence>
<evidence type="ECO:0000256" key="1">
    <source>
        <dbReference type="ARBA" id="ARBA00009986"/>
    </source>
</evidence>
<evidence type="ECO:0000313" key="7">
    <source>
        <dbReference type="Proteomes" id="UP000279275"/>
    </source>
</evidence>
<accession>A0A3M2KT38</accession>
<dbReference type="EMBL" id="RFFH01000018">
    <property type="protein sequence ID" value="RMI28837.1"/>
    <property type="molecule type" value="Genomic_DNA"/>
</dbReference>
<dbReference type="FunFam" id="3.40.605.10:FF:000007">
    <property type="entry name" value="NAD/NADP-dependent betaine aldehyde dehydrogenase"/>
    <property type="match status" value="1"/>
</dbReference>
<comment type="caution">
    <text evidence="6">The sequence shown here is derived from an EMBL/GenBank/DDBJ whole genome shotgun (WGS) entry which is preliminary data.</text>
</comment>
<dbReference type="InterPro" id="IPR016161">
    <property type="entry name" value="Ald_DH/histidinol_DH"/>
</dbReference>
<dbReference type="Pfam" id="PF00171">
    <property type="entry name" value="Aldedh"/>
    <property type="match status" value="1"/>
</dbReference>
<dbReference type="RefSeq" id="WP_122191257.1">
    <property type="nucleotide sequence ID" value="NZ_RFFH01000018.1"/>
</dbReference>
<dbReference type="InterPro" id="IPR015590">
    <property type="entry name" value="Aldehyde_DH_dom"/>
</dbReference>
<dbReference type="PROSITE" id="PS00070">
    <property type="entry name" value="ALDEHYDE_DEHYDR_CYS"/>
    <property type="match status" value="1"/>
</dbReference>
<dbReference type="SUPFAM" id="SSF53720">
    <property type="entry name" value="ALDH-like"/>
    <property type="match status" value="1"/>
</dbReference>
<evidence type="ECO:0000256" key="4">
    <source>
        <dbReference type="RuleBase" id="RU003345"/>
    </source>
</evidence>
<evidence type="ECO:0000256" key="3">
    <source>
        <dbReference type="PROSITE-ProRule" id="PRU10007"/>
    </source>
</evidence>
<dbReference type="InterPro" id="IPR016160">
    <property type="entry name" value="Ald_DH_CS_CYS"/>
</dbReference>
<organism evidence="6 7">
    <name type="scientific">Nocardia stercoris</name>
    <dbReference type="NCBI Taxonomy" id="2483361"/>
    <lineage>
        <taxon>Bacteria</taxon>
        <taxon>Bacillati</taxon>
        <taxon>Actinomycetota</taxon>
        <taxon>Actinomycetes</taxon>
        <taxon>Mycobacteriales</taxon>
        <taxon>Nocardiaceae</taxon>
        <taxon>Nocardia</taxon>
    </lineage>
</organism>
<feature type="active site" evidence="3">
    <location>
        <position position="265"/>
    </location>
</feature>
<reference evidence="6 7" key="1">
    <citation type="submission" date="2018-10" db="EMBL/GenBank/DDBJ databases">
        <title>Isolation from cow dung.</title>
        <authorList>
            <person name="Ling L."/>
        </authorList>
    </citation>
    <scope>NUCLEOTIDE SEQUENCE [LARGE SCALE GENOMIC DNA]</scope>
    <source>
        <strain evidence="6 7">NEAU-LL90</strain>
    </source>
</reference>